<dbReference type="RefSeq" id="WP_306703098.1">
    <property type="nucleotide sequence ID" value="NZ_JAUJFI010000001.1"/>
</dbReference>
<reference evidence="1 2" key="1">
    <citation type="submission" date="2023-06" db="EMBL/GenBank/DDBJ databases">
        <title>Azospirillum isscasensis sp.nov, a bacterium isolated from rhizosphere soil of rice.</title>
        <authorList>
            <person name="Wang H."/>
        </authorList>
    </citation>
    <scope>NUCLEOTIDE SEQUENCE [LARGE SCALE GENOMIC DNA]</scope>
    <source>
        <strain evidence="1 2">C340-1</strain>
    </source>
</reference>
<name>A0ABU0WAJ8_9PROT</name>
<gene>
    <name evidence="1" type="ORF">QSG27_00235</name>
</gene>
<organism evidence="1 2">
    <name type="scientific">Azospirillum isscasi</name>
    <dbReference type="NCBI Taxonomy" id="3053926"/>
    <lineage>
        <taxon>Bacteria</taxon>
        <taxon>Pseudomonadati</taxon>
        <taxon>Pseudomonadota</taxon>
        <taxon>Alphaproteobacteria</taxon>
        <taxon>Rhodospirillales</taxon>
        <taxon>Azospirillaceae</taxon>
        <taxon>Azospirillum</taxon>
    </lineage>
</organism>
<evidence type="ECO:0000313" key="1">
    <source>
        <dbReference type="EMBL" id="MDQ2101117.1"/>
    </source>
</evidence>
<protein>
    <submittedName>
        <fullName evidence="1">Uncharacterized protein</fullName>
    </submittedName>
</protein>
<sequence>MSESVTTPFSGLELASAIIATALSRPSADGRLRLPNGAVLCDPAVLEREFSLASQGLSHWLAQNDRDLAAASRASRLKIGAGVIRAAAATLEHAGRRCGELRTHGQRALSIDFSAVCDLVQDRPGLLAQTVAAVAAGQGARAAVQAAA</sequence>
<dbReference type="Proteomes" id="UP001227317">
    <property type="component" value="Unassembled WGS sequence"/>
</dbReference>
<comment type="caution">
    <text evidence="1">The sequence shown here is derived from an EMBL/GenBank/DDBJ whole genome shotgun (WGS) entry which is preliminary data.</text>
</comment>
<accession>A0ABU0WAJ8</accession>
<proteinExistence type="predicted"/>
<dbReference type="EMBL" id="JAUJFI010000001">
    <property type="protein sequence ID" value="MDQ2101117.1"/>
    <property type="molecule type" value="Genomic_DNA"/>
</dbReference>
<keyword evidence="2" id="KW-1185">Reference proteome</keyword>
<evidence type="ECO:0000313" key="2">
    <source>
        <dbReference type="Proteomes" id="UP001227317"/>
    </source>
</evidence>